<feature type="chain" id="PRO_5022708993" description="PEP-CTERM protein-sorting domain-containing protein" evidence="1">
    <location>
        <begin position="18"/>
        <end position="843"/>
    </location>
</feature>
<sequence length="843" mass="87351" precursor="true">MRLALPLWLLFAQATLAVEHATFSVDAAGVATKTQGTAGFSLGTGSVAGEYAIQIGASAADDAAGGVLFSSIAERGRIDAGRIGGTQLQFAVGGTVADADLNSINTRALSGALAVTTTRIGAAGVPGEPATAAPNGGEPFGADFGAAYFPFSEGWTAGTFSSSTVNANGTFGALDTYNGAAGVTLEENAFGPGRHRVNVAGVSDPFRQGMLYVNSASNVGRYATVQPSPDGNGYLVNTPDNDGYFEFDPSSDPDLVNEDDGVTTPFSFLFVPAGQTGLTAGLLNPSYTSSLGVVEDFPYFSTGSDFQLTTVDPANAPGQFRLTIQGGSPTQGTLLLNNAVLGIAGDNSLTYQSDGDGWLITSEDIESNLLTGDTVTLDELDGIGQTHDLAIPYFSFLYVPNEGAATAAAPIPAADTFSRFDRAGVIAWNTEVQAANNNNTPGDVYLNVTGQTPGADIRGMGNQKGDNSYAAYGQPLSENDGIMFATISEGLRDNSAVNGFQEYGEVGTNLFSGYWAVITATADGSPQGEHNVNHAVAFFGADSGFQMAAGVDIPNVAGVDYDQESVIVSPIGANALTDGVLIATPYGNDDNYLVAEPQEDGSGWRVLEFDNGVSVESNSTEPDNFSYVYLPYESENLIAGLVAEDGTLISSSAGVGVDWSLSKETDGFGFAQYRLSINGKTPDDGMLLLTSTGRFASAENFDNSIIYETDGSDFLIRGLDHITNADTGFVDFQEAGFMFAYIDYENGPIAPEVLLAPGDFNGDGLVNAADYTVWRDNAGTTAGANALSGDADGDGDVDTDDYTVWVNNYGTAAPANAGVPVPEPAAVLLVGLTIASLTVTRRS</sequence>
<dbReference type="SUPFAM" id="SSF63446">
    <property type="entry name" value="Type I dockerin domain"/>
    <property type="match status" value="1"/>
</dbReference>
<organism evidence="2 3">
    <name type="scientific">Botrimarina colliarenosi</name>
    <dbReference type="NCBI Taxonomy" id="2528001"/>
    <lineage>
        <taxon>Bacteria</taxon>
        <taxon>Pseudomonadati</taxon>
        <taxon>Planctomycetota</taxon>
        <taxon>Planctomycetia</taxon>
        <taxon>Pirellulales</taxon>
        <taxon>Lacipirellulaceae</taxon>
        <taxon>Botrimarina</taxon>
    </lineage>
</organism>
<comment type="caution">
    <text evidence="2">The sequence shown here is derived from an EMBL/GenBank/DDBJ whole genome shotgun (WGS) entry which is preliminary data.</text>
</comment>
<dbReference type="Proteomes" id="UP000317421">
    <property type="component" value="Unassembled WGS sequence"/>
</dbReference>
<reference evidence="2 3" key="1">
    <citation type="submission" date="2019-02" db="EMBL/GenBank/DDBJ databases">
        <title>Deep-cultivation of Planctomycetes and their phenomic and genomic characterization uncovers novel biology.</title>
        <authorList>
            <person name="Wiegand S."/>
            <person name="Jogler M."/>
            <person name="Boedeker C."/>
            <person name="Pinto D."/>
            <person name="Vollmers J."/>
            <person name="Rivas-Marin E."/>
            <person name="Kohn T."/>
            <person name="Peeters S.H."/>
            <person name="Heuer A."/>
            <person name="Rast P."/>
            <person name="Oberbeckmann S."/>
            <person name="Bunk B."/>
            <person name="Jeske O."/>
            <person name="Meyerdierks A."/>
            <person name="Storesund J.E."/>
            <person name="Kallscheuer N."/>
            <person name="Luecker S."/>
            <person name="Lage O.M."/>
            <person name="Pohl T."/>
            <person name="Merkel B.J."/>
            <person name="Hornburger P."/>
            <person name="Mueller R.-W."/>
            <person name="Bruemmer F."/>
            <person name="Labrenz M."/>
            <person name="Spormann A.M."/>
            <person name="Op Den Camp H."/>
            <person name="Overmann J."/>
            <person name="Amann R."/>
            <person name="Jetten M.S.M."/>
            <person name="Mascher T."/>
            <person name="Medema M.H."/>
            <person name="Devos D.P."/>
            <person name="Kaster A.-K."/>
            <person name="Ovreas L."/>
            <person name="Rohde M."/>
            <person name="Galperin M.Y."/>
            <person name="Jogler C."/>
        </authorList>
    </citation>
    <scope>NUCLEOTIDE SEQUENCE [LARGE SCALE GENOMIC DNA]</scope>
    <source>
        <strain evidence="2 3">Pla108</strain>
    </source>
</reference>
<proteinExistence type="predicted"/>
<keyword evidence="1" id="KW-0732">Signal</keyword>
<dbReference type="OrthoDB" id="9801679at2"/>
<name>A0A5C6AIL0_9BACT</name>
<evidence type="ECO:0000313" key="2">
    <source>
        <dbReference type="EMBL" id="TWT98073.1"/>
    </source>
</evidence>
<dbReference type="RefSeq" id="WP_146444957.1">
    <property type="nucleotide sequence ID" value="NZ_SJPR01000002.1"/>
</dbReference>
<feature type="signal peptide" evidence="1">
    <location>
        <begin position="1"/>
        <end position="17"/>
    </location>
</feature>
<dbReference type="InterPro" id="IPR036439">
    <property type="entry name" value="Dockerin_dom_sf"/>
</dbReference>
<dbReference type="Gene3D" id="1.10.1330.10">
    <property type="entry name" value="Dockerin domain"/>
    <property type="match status" value="1"/>
</dbReference>
<dbReference type="EMBL" id="SJPR01000002">
    <property type="protein sequence ID" value="TWT98073.1"/>
    <property type="molecule type" value="Genomic_DNA"/>
</dbReference>
<evidence type="ECO:0008006" key="4">
    <source>
        <dbReference type="Google" id="ProtNLM"/>
    </source>
</evidence>
<keyword evidence="3" id="KW-1185">Reference proteome</keyword>
<accession>A0A5C6AIL0</accession>
<gene>
    <name evidence="2" type="ORF">Pla108_22290</name>
</gene>
<protein>
    <recommendedName>
        <fullName evidence="4">PEP-CTERM protein-sorting domain-containing protein</fullName>
    </recommendedName>
</protein>
<dbReference type="PROSITE" id="PS00018">
    <property type="entry name" value="EF_HAND_1"/>
    <property type="match status" value="2"/>
</dbReference>
<dbReference type="GO" id="GO:0000272">
    <property type="term" value="P:polysaccharide catabolic process"/>
    <property type="evidence" value="ECO:0007669"/>
    <property type="project" value="InterPro"/>
</dbReference>
<dbReference type="InterPro" id="IPR018247">
    <property type="entry name" value="EF_Hand_1_Ca_BS"/>
</dbReference>
<evidence type="ECO:0000313" key="3">
    <source>
        <dbReference type="Proteomes" id="UP000317421"/>
    </source>
</evidence>
<evidence type="ECO:0000256" key="1">
    <source>
        <dbReference type="SAM" id="SignalP"/>
    </source>
</evidence>
<dbReference type="AlphaFoldDB" id="A0A5C6AIL0"/>